<name>A0A4Y9JDA8_9STRE</name>
<proteinExistence type="predicted"/>
<dbReference type="InterPro" id="IPR051620">
    <property type="entry name" value="ORF904-like_C"/>
</dbReference>
<dbReference type="PROSITE" id="PS51206">
    <property type="entry name" value="SF3_HELICASE_1"/>
    <property type="match status" value="1"/>
</dbReference>
<evidence type="ECO:0000256" key="4">
    <source>
        <dbReference type="ARBA" id="ARBA00022840"/>
    </source>
</evidence>
<evidence type="ECO:0000313" key="7">
    <source>
        <dbReference type="Proteomes" id="UP000297253"/>
    </source>
</evidence>
<feature type="domain" description="SF3 helicase" evidence="5">
    <location>
        <begin position="517"/>
        <end position="672"/>
    </location>
</feature>
<dbReference type="NCBIfam" id="TIGR01613">
    <property type="entry name" value="primase_Cterm"/>
    <property type="match status" value="1"/>
</dbReference>
<evidence type="ECO:0000313" key="6">
    <source>
        <dbReference type="EMBL" id="TFU97904.1"/>
    </source>
</evidence>
<keyword evidence="2" id="KW-0378">Hydrolase</keyword>
<dbReference type="GO" id="GO:0016787">
    <property type="term" value="F:hydrolase activity"/>
    <property type="evidence" value="ECO:0007669"/>
    <property type="project" value="UniProtKB-KW"/>
</dbReference>
<dbReference type="InterPro" id="IPR027417">
    <property type="entry name" value="P-loop_NTPase"/>
</dbReference>
<dbReference type="GO" id="GO:0004386">
    <property type="term" value="F:helicase activity"/>
    <property type="evidence" value="ECO:0007669"/>
    <property type="project" value="UniProtKB-KW"/>
</dbReference>
<dbReference type="Gene3D" id="3.40.50.300">
    <property type="entry name" value="P-loop containing nucleotide triphosphate hydrolases"/>
    <property type="match status" value="1"/>
</dbReference>
<dbReference type="Proteomes" id="UP000297253">
    <property type="component" value="Unassembled WGS sequence"/>
</dbReference>
<accession>A0A4Y9JDA8</accession>
<dbReference type="Pfam" id="PF19263">
    <property type="entry name" value="DUF5906"/>
    <property type="match status" value="1"/>
</dbReference>
<gene>
    <name evidence="6" type="ORF">E4T82_05415</name>
</gene>
<evidence type="ECO:0000256" key="2">
    <source>
        <dbReference type="ARBA" id="ARBA00022801"/>
    </source>
</evidence>
<dbReference type="OrthoDB" id="9763644at2"/>
<evidence type="ECO:0000256" key="3">
    <source>
        <dbReference type="ARBA" id="ARBA00022806"/>
    </source>
</evidence>
<dbReference type="InterPro" id="IPR014818">
    <property type="entry name" value="Phage/plasmid_primase_P4_C"/>
</dbReference>
<comment type="caution">
    <text evidence="6">The sequence shown here is derived from an EMBL/GenBank/DDBJ whole genome shotgun (WGS) entry which is preliminary data.</text>
</comment>
<reference evidence="6 7" key="1">
    <citation type="submission" date="2019-03" db="EMBL/GenBank/DDBJ databases">
        <title>Diversity of the mouse oral microbiome.</title>
        <authorList>
            <person name="Joseph S."/>
            <person name="Aduse-Opoku J."/>
            <person name="Curtis M."/>
            <person name="Wade W."/>
            <person name="Hashim A."/>
        </authorList>
    </citation>
    <scope>NUCLEOTIDE SEQUENCE [LARGE SCALE GENOMIC DNA]</scope>
    <source>
        <strain evidence="6 7">WM131</strain>
    </source>
</reference>
<dbReference type="RefSeq" id="WP_135181851.1">
    <property type="nucleotide sequence ID" value="NZ_JADGKZ010000006.1"/>
</dbReference>
<keyword evidence="1" id="KW-0547">Nucleotide-binding</keyword>
<keyword evidence="4" id="KW-0067">ATP-binding</keyword>
<dbReference type="InterPro" id="IPR045455">
    <property type="entry name" value="NrS-1_pol-like_helicase"/>
</dbReference>
<dbReference type="InterPro" id="IPR004968">
    <property type="entry name" value="DNA_primase/NTPase_C"/>
</dbReference>
<sequence length="795" mass="90929">MEELKIRHAPMKEIHLSVGASRTTKKWKNETCTWQELVERLGNPTVTQETFAEYQKMSRAEKGQIKDVGGFVGGWLKKGQRKNGHVQSRSLVALDADSPSGDFLDRLELMADYAYVLYSTHSHSHKAPKYRIIIPTDRLMLPDEYEPVARYLANQLGMGNFDDTTYQGVRMMYFPSHSRDAEFIFKVNDEAFLDVDEVLATYPDWKDSSFWPESPTHTVRRKSEAKKQGDPLSKKGLVGAFCRNYDIRQAIVEFLPDIYAEGTTPDRYTYVEGSTANGLVIYDDVFAYSHHGTDPVGDRLVNSYDLVRIHKFGDMDGDAKDGAPTNKLPSSKAMNEWVAELPVIREELMNEALGDFDEVLPPEGVEDEREWLEIDERGNPEVNSYLLAQQILREVPVWYDGLEFLRYEAEKGIWIPNAEEYLRSYISTKKLGKITKIRHINETIVAIRAQAFSKEVFKESDIHKIVLTNGVYDLKEDSFVGQFDPELHARSSHPVRYEAGAECPNFDGFLRETVGAENIDFVYEWFGYNFYREYTIQKMLFIQGKGGTGKSTIINILREMIGSDSYAAVTLQGLMTERFAKIGLYRKVANFDTDAKPQYLADGATLKMLTGEDSIYADRKNKEPITFYNYAKLTFAMNELPPMRDFSGGLKRRMMILEMNKILTDEVKSKYPLKTIMSELPGIFNKSMDGLRRLLETKAFSLSGTMVESVEKWERGNDVVAMFLEDECAVGKDNKAPVAEVYPAYKQYCMDSGYKPLAKNTFIQRLRELGFEDKLVKIGKKPVRSWTGFKLLDDF</sequence>
<dbReference type="Pfam" id="PF03288">
    <property type="entry name" value="Pox_D5"/>
    <property type="match status" value="1"/>
</dbReference>
<dbReference type="EMBL" id="SPPD01000006">
    <property type="protein sequence ID" value="TFU97904.1"/>
    <property type="molecule type" value="Genomic_DNA"/>
</dbReference>
<keyword evidence="3" id="KW-0347">Helicase</keyword>
<dbReference type="GO" id="GO:0005524">
    <property type="term" value="F:ATP binding"/>
    <property type="evidence" value="ECO:0007669"/>
    <property type="project" value="UniProtKB-KW"/>
</dbReference>
<dbReference type="SUPFAM" id="SSF52540">
    <property type="entry name" value="P-loop containing nucleoside triphosphate hydrolases"/>
    <property type="match status" value="1"/>
</dbReference>
<dbReference type="Pfam" id="PF08706">
    <property type="entry name" value="D5_N"/>
    <property type="match status" value="1"/>
</dbReference>
<dbReference type="SMART" id="SM00885">
    <property type="entry name" value="D5_N"/>
    <property type="match status" value="1"/>
</dbReference>
<dbReference type="PANTHER" id="PTHR35372">
    <property type="entry name" value="ATP BINDING PROTEIN-RELATED"/>
    <property type="match status" value="1"/>
</dbReference>
<dbReference type="PANTHER" id="PTHR35372:SF2">
    <property type="entry name" value="SF3 HELICASE DOMAIN-CONTAINING PROTEIN"/>
    <property type="match status" value="1"/>
</dbReference>
<dbReference type="InterPro" id="IPR014015">
    <property type="entry name" value="Helicase_SF3_DNA-vir"/>
</dbReference>
<evidence type="ECO:0000256" key="1">
    <source>
        <dbReference type="ARBA" id="ARBA00022741"/>
    </source>
</evidence>
<protein>
    <submittedName>
        <fullName evidence="6">DNA primase</fullName>
    </submittedName>
</protein>
<evidence type="ECO:0000259" key="5">
    <source>
        <dbReference type="PROSITE" id="PS51206"/>
    </source>
</evidence>
<dbReference type="AlphaFoldDB" id="A0A4Y9JDA8"/>
<organism evidence="6 7">
    <name type="scientific">Streptococcus cuniculi</name>
    <dbReference type="NCBI Taxonomy" id="1432788"/>
    <lineage>
        <taxon>Bacteria</taxon>
        <taxon>Bacillati</taxon>
        <taxon>Bacillota</taxon>
        <taxon>Bacilli</taxon>
        <taxon>Lactobacillales</taxon>
        <taxon>Streptococcaceae</taxon>
        <taxon>Streptococcus</taxon>
    </lineage>
</organism>
<dbReference type="InterPro" id="IPR006500">
    <property type="entry name" value="Helicase_put_C_phage/plasmid"/>
</dbReference>